<gene>
    <name evidence="6" type="primary">ycaD_2</name>
    <name evidence="6" type="ORF">IMCC3135_33455</name>
</gene>
<dbReference type="Pfam" id="PF07690">
    <property type="entry name" value="MFS_1"/>
    <property type="match status" value="1"/>
</dbReference>
<feature type="transmembrane region" description="Helical" evidence="4">
    <location>
        <begin position="197"/>
        <end position="218"/>
    </location>
</feature>
<feature type="transmembrane region" description="Helical" evidence="4">
    <location>
        <begin position="73"/>
        <end position="92"/>
    </location>
</feature>
<keyword evidence="1 4" id="KW-0812">Transmembrane</keyword>
<dbReference type="GO" id="GO:0005886">
    <property type="term" value="C:plasma membrane"/>
    <property type="evidence" value="ECO:0007669"/>
    <property type="project" value="TreeGrafter"/>
</dbReference>
<feature type="transmembrane region" description="Helical" evidence="4">
    <location>
        <begin position="98"/>
        <end position="119"/>
    </location>
</feature>
<dbReference type="PROSITE" id="PS50850">
    <property type="entry name" value="MFS"/>
    <property type="match status" value="1"/>
</dbReference>
<evidence type="ECO:0000313" key="7">
    <source>
        <dbReference type="Proteomes" id="UP000250079"/>
    </source>
</evidence>
<name>A0A2Z2P1M3_9GAMM</name>
<dbReference type="RefSeq" id="WP_088921478.1">
    <property type="nucleotide sequence ID" value="NZ_CP018632.1"/>
</dbReference>
<keyword evidence="3 4" id="KW-0472">Membrane</keyword>
<evidence type="ECO:0000256" key="2">
    <source>
        <dbReference type="ARBA" id="ARBA00022989"/>
    </source>
</evidence>
<feature type="domain" description="Major facilitator superfamily (MFS) profile" evidence="5">
    <location>
        <begin position="200"/>
        <end position="450"/>
    </location>
</feature>
<reference evidence="6 7" key="1">
    <citation type="submission" date="2016-12" db="EMBL/GenBank/DDBJ databases">
        <authorList>
            <person name="Song W.-J."/>
            <person name="Kurnit D.M."/>
        </authorList>
    </citation>
    <scope>NUCLEOTIDE SEQUENCE [LARGE SCALE GENOMIC DNA]</scope>
    <source>
        <strain evidence="6 7">IMCC3135</strain>
    </source>
</reference>
<feature type="transmembrane region" description="Helical" evidence="4">
    <location>
        <begin position="156"/>
        <end position="177"/>
    </location>
</feature>
<feature type="transmembrane region" description="Helical" evidence="4">
    <location>
        <begin position="324"/>
        <end position="349"/>
    </location>
</feature>
<feature type="transmembrane region" description="Helical" evidence="4">
    <location>
        <begin position="131"/>
        <end position="150"/>
    </location>
</feature>
<evidence type="ECO:0000259" key="5">
    <source>
        <dbReference type="PROSITE" id="PS50850"/>
    </source>
</evidence>
<keyword evidence="7" id="KW-1185">Reference proteome</keyword>
<dbReference type="PANTHER" id="PTHR23521">
    <property type="entry name" value="TRANSPORTER MFS SUPERFAMILY"/>
    <property type="match status" value="1"/>
</dbReference>
<dbReference type="PANTHER" id="PTHR23521:SF3">
    <property type="entry name" value="MFS TRANSPORTER"/>
    <property type="match status" value="1"/>
</dbReference>
<keyword evidence="2 4" id="KW-1133">Transmembrane helix</keyword>
<feature type="transmembrane region" description="Helical" evidence="4">
    <location>
        <begin position="238"/>
        <end position="258"/>
    </location>
</feature>
<accession>A0A2Z2P1M3</accession>
<dbReference type="InterPro" id="IPR036259">
    <property type="entry name" value="MFS_trans_sf"/>
</dbReference>
<dbReference type="InterPro" id="IPR011701">
    <property type="entry name" value="MFS"/>
</dbReference>
<evidence type="ECO:0000256" key="4">
    <source>
        <dbReference type="SAM" id="Phobius"/>
    </source>
</evidence>
<evidence type="ECO:0000313" key="6">
    <source>
        <dbReference type="EMBL" id="ASJ76735.1"/>
    </source>
</evidence>
<evidence type="ECO:0000256" key="3">
    <source>
        <dbReference type="ARBA" id="ARBA00023136"/>
    </source>
</evidence>
<dbReference type="InterPro" id="IPR020846">
    <property type="entry name" value="MFS_dom"/>
</dbReference>
<evidence type="ECO:0000256" key="1">
    <source>
        <dbReference type="ARBA" id="ARBA00022692"/>
    </source>
</evidence>
<dbReference type="AlphaFoldDB" id="A0A2Z2P1M3"/>
<dbReference type="OrthoDB" id="9810614at2"/>
<feature type="transmembrane region" description="Helical" evidence="4">
    <location>
        <begin position="289"/>
        <end position="312"/>
    </location>
</feature>
<feature type="transmembrane region" description="Helical" evidence="4">
    <location>
        <begin position="265"/>
        <end position="283"/>
    </location>
</feature>
<proteinExistence type="predicted"/>
<dbReference type="GO" id="GO:0022857">
    <property type="term" value="F:transmembrane transporter activity"/>
    <property type="evidence" value="ECO:0007669"/>
    <property type="project" value="InterPro"/>
</dbReference>
<dbReference type="CDD" id="cd17477">
    <property type="entry name" value="MFS_YcaD_like"/>
    <property type="match status" value="1"/>
</dbReference>
<protein>
    <submittedName>
        <fullName evidence="6">Putative MFS-type transporter YcaD</fullName>
    </submittedName>
</protein>
<dbReference type="EMBL" id="CP018632">
    <property type="protein sequence ID" value="ASJ76735.1"/>
    <property type="molecule type" value="Genomic_DNA"/>
</dbReference>
<dbReference type="Proteomes" id="UP000250079">
    <property type="component" value="Chromosome"/>
</dbReference>
<dbReference type="SUPFAM" id="SSF103473">
    <property type="entry name" value="MFS general substrate transporter"/>
    <property type="match status" value="1"/>
</dbReference>
<dbReference type="Gene3D" id="1.20.1250.20">
    <property type="entry name" value="MFS general substrate transporter like domains"/>
    <property type="match status" value="2"/>
</dbReference>
<dbReference type="InterPro" id="IPR047200">
    <property type="entry name" value="MFS_YcaD-like"/>
</dbReference>
<feature type="transmembrane region" description="Helical" evidence="4">
    <location>
        <begin position="42"/>
        <end position="61"/>
    </location>
</feature>
<feature type="transmembrane region" description="Helical" evidence="4">
    <location>
        <begin position="355"/>
        <end position="373"/>
    </location>
</feature>
<dbReference type="KEGG" id="gai:IMCC3135_33455"/>
<organism evidence="6 7">
    <name type="scientific">Granulosicoccus antarcticus IMCC3135</name>
    <dbReference type="NCBI Taxonomy" id="1192854"/>
    <lineage>
        <taxon>Bacteria</taxon>
        <taxon>Pseudomonadati</taxon>
        <taxon>Pseudomonadota</taxon>
        <taxon>Gammaproteobacteria</taxon>
        <taxon>Chromatiales</taxon>
        <taxon>Granulosicoccaceae</taxon>
        <taxon>Granulosicoccus</taxon>
    </lineage>
</organism>
<sequence>MFLVLKQTWALMLGVLLLMLGNGLQGTLLGVRGSLEHIDSGTMGFIMAGYFVGFLGGSKLTPIMLQRVGHVRVFAALGSLVSAAFILYAAVVDPIAWWLLRVLVGFCFSGIYVVAESWLNHSASNSSRGQALSLYLIVQMAGMVLGQLLLNVADPGGYNLFVLITVLVSISFAPMLLSSSSSAPLQTAARPMPLKELIRTSPLACVGILLLGGVYSVLYAMSPVYATERGLSIAQTSYFITAIFLGAMVFQFPIGWLSDRIDRRILIIGVTAVGAASSLFGLYVGENFIILLVIAVLLGGAANPTYSLLVAYANDYLEQDQMAAAAGGLLFINGFGAMTGPILVGYAMTNLGIEWYFITLFLLLSCISLYGIYRISQRAHLITDESAPYLPLSARSSGLATSFALEAAEESHLEELEDSEEVFESRLYDNEVLERMDEGTDNTGTDQPKT</sequence>